<dbReference type="EMBL" id="BAABBO010000007">
    <property type="protein sequence ID" value="GAA3957966.1"/>
    <property type="molecule type" value="Genomic_DNA"/>
</dbReference>
<sequence length="864" mass="97506">MLAPQILASDALIPDLVDGSAEHTPTLYYIEDEGGRLSFDSLTSGEGAWQETGIGTANFGYSSAVFWFRVDFVNTTNKPLDKLLDVHAPFIDHIEYQLLRNGEPVQSGVTGDLYPFSQRIVAHPNFLFPVTLEPAEIYTYMFRVKESGPMEFPITLWNERAFHLHDVIAAQLNSIYYGILIFLILFNSMIYYALREKTYLYYVLFVATLLLLQSTLHGRTFEYFWPDSPAMQYWLIQINIPASVLFGCLFAQNFLRVDKHSPLLNLGYRLAIAASILCLAMLPFLRPETSLMTSAYLTIPVSVMLLLTGPVLWWRGVREARFFTFAWVGLSIGILSTMLYKIGFLSESFLTTYGVQIGSALEAMLLSIAIVDRIYRERNDRVAAHRRSIRDAEERLSAEHQLVLQATHNVVTGLPNRVLFEKRIRELITADASQPFMVCLIHLSRFHEIDKTLGHDNADRLLCQIATRLSTFCVSLQDSITLESRQGSQVCLASTEGVTMGLLLKNIAVTEDGALDARLLQLDAEVRQSVQFDHLTLDPGAKIGIVRFPADAKELEDVMRKAHIALDMAGQAQDNLAFYDESFDVYNERRLTLMAELDKAISHDGLDLHFQPQLDLKRNRIIGVETLVRWKHPEYGFIPPDEFVTLAERTGIITPLTRWVIRNTLKAHSELTAGGFPLQFSINISAVNLKEPDFAQQVAFMLEEFGVRPQDIMLELTETAMMDNPIRASEELFRLKKIGVLLSIDDFGTGYSSLSYIKKLPIDEIKIDKSLVFDLTSSTDDQVIVKTTLEMAQNLGYRVVAEGVENQEMLDILIDLDCDLIQGYFLARPMPLPALLDWLSERGLQGSLPGADRTARSISPWNNA</sequence>
<comment type="caution">
    <text evidence="4">The sequence shown here is derived from an EMBL/GenBank/DDBJ whole genome shotgun (WGS) entry which is preliminary data.</text>
</comment>
<dbReference type="InterPro" id="IPR011623">
    <property type="entry name" value="7TMR_DISM_rcpt_extracell_dom1"/>
</dbReference>
<evidence type="ECO:0000259" key="2">
    <source>
        <dbReference type="PROSITE" id="PS50883"/>
    </source>
</evidence>
<dbReference type="CDD" id="cd01948">
    <property type="entry name" value="EAL"/>
    <property type="match status" value="1"/>
</dbReference>
<dbReference type="Gene3D" id="3.20.20.450">
    <property type="entry name" value="EAL domain"/>
    <property type="match status" value="1"/>
</dbReference>
<dbReference type="CDD" id="cd01949">
    <property type="entry name" value="GGDEF"/>
    <property type="match status" value="1"/>
</dbReference>
<dbReference type="InterPro" id="IPR043128">
    <property type="entry name" value="Rev_trsase/Diguanyl_cyclase"/>
</dbReference>
<evidence type="ECO:0000256" key="1">
    <source>
        <dbReference type="SAM" id="Phobius"/>
    </source>
</evidence>
<evidence type="ECO:0000313" key="5">
    <source>
        <dbReference type="Proteomes" id="UP001501337"/>
    </source>
</evidence>
<dbReference type="InterPro" id="IPR029787">
    <property type="entry name" value="Nucleotide_cyclase"/>
</dbReference>
<gene>
    <name evidence="4" type="ORF">GCM10022278_15580</name>
</gene>
<dbReference type="PANTHER" id="PTHR33121:SF19">
    <property type="entry name" value="CYCLIC DI-GMP PHOSPHODIESTERASE PA2567"/>
    <property type="match status" value="1"/>
</dbReference>
<dbReference type="PANTHER" id="PTHR33121">
    <property type="entry name" value="CYCLIC DI-GMP PHOSPHODIESTERASE PDEF"/>
    <property type="match status" value="1"/>
</dbReference>
<reference evidence="5" key="1">
    <citation type="journal article" date="2019" name="Int. J. Syst. Evol. Microbiol.">
        <title>The Global Catalogue of Microorganisms (GCM) 10K type strain sequencing project: providing services to taxonomists for standard genome sequencing and annotation.</title>
        <authorList>
            <consortium name="The Broad Institute Genomics Platform"/>
            <consortium name="The Broad Institute Genome Sequencing Center for Infectious Disease"/>
            <person name="Wu L."/>
            <person name="Ma J."/>
        </authorList>
    </citation>
    <scope>NUCLEOTIDE SEQUENCE [LARGE SCALE GENOMIC DNA]</scope>
    <source>
        <strain evidence="5">JCM 17555</strain>
    </source>
</reference>
<feature type="domain" description="EAL" evidence="2">
    <location>
        <begin position="590"/>
        <end position="843"/>
    </location>
</feature>
<feature type="transmembrane region" description="Helical" evidence="1">
    <location>
        <begin position="236"/>
        <end position="255"/>
    </location>
</feature>
<feature type="domain" description="GGDEF" evidence="3">
    <location>
        <begin position="434"/>
        <end position="581"/>
    </location>
</feature>
<dbReference type="InterPro" id="IPR050706">
    <property type="entry name" value="Cyclic-di-GMP_PDE-like"/>
</dbReference>
<keyword evidence="1" id="KW-0472">Membrane</keyword>
<dbReference type="InterPro" id="IPR000160">
    <property type="entry name" value="GGDEF_dom"/>
</dbReference>
<evidence type="ECO:0000259" key="3">
    <source>
        <dbReference type="PROSITE" id="PS50887"/>
    </source>
</evidence>
<dbReference type="PROSITE" id="PS50883">
    <property type="entry name" value="EAL"/>
    <property type="match status" value="1"/>
</dbReference>
<dbReference type="Pfam" id="PF00990">
    <property type="entry name" value="GGDEF"/>
    <property type="match status" value="1"/>
</dbReference>
<dbReference type="PROSITE" id="PS50887">
    <property type="entry name" value="GGDEF"/>
    <property type="match status" value="1"/>
</dbReference>
<feature type="transmembrane region" description="Helical" evidence="1">
    <location>
        <begin position="267"/>
        <end position="285"/>
    </location>
</feature>
<organism evidence="4 5">
    <name type="scientific">Allohahella marinimesophila</name>
    <dbReference type="NCBI Taxonomy" id="1054972"/>
    <lineage>
        <taxon>Bacteria</taxon>
        <taxon>Pseudomonadati</taxon>
        <taxon>Pseudomonadota</taxon>
        <taxon>Gammaproteobacteria</taxon>
        <taxon>Oceanospirillales</taxon>
        <taxon>Hahellaceae</taxon>
        <taxon>Allohahella</taxon>
    </lineage>
</organism>
<keyword evidence="1" id="KW-0812">Transmembrane</keyword>
<feature type="transmembrane region" description="Helical" evidence="1">
    <location>
        <begin position="325"/>
        <end position="344"/>
    </location>
</feature>
<dbReference type="Proteomes" id="UP001501337">
    <property type="component" value="Unassembled WGS sequence"/>
</dbReference>
<evidence type="ECO:0000313" key="4">
    <source>
        <dbReference type="EMBL" id="GAA3957966.1"/>
    </source>
</evidence>
<keyword evidence="5" id="KW-1185">Reference proteome</keyword>
<evidence type="ECO:0008006" key="6">
    <source>
        <dbReference type="Google" id="ProtNLM"/>
    </source>
</evidence>
<dbReference type="Pfam" id="PF07695">
    <property type="entry name" value="7TMR-DISM_7TM"/>
    <property type="match status" value="1"/>
</dbReference>
<dbReference type="InterPro" id="IPR035919">
    <property type="entry name" value="EAL_sf"/>
</dbReference>
<dbReference type="Pfam" id="PF00563">
    <property type="entry name" value="EAL"/>
    <property type="match status" value="1"/>
</dbReference>
<dbReference type="SMART" id="SM00052">
    <property type="entry name" value="EAL"/>
    <property type="match status" value="1"/>
</dbReference>
<dbReference type="Pfam" id="PF07696">
    <property type="entry name" value="7TMR-DISMED2"/>
    <property type="match status" value="1"/>
</dbReference>
<dbReference type="SUPFAM" id="SSF141868">
    <property type="entry name" value="EAL domain-like"/>
    <property type="match status" value="1"/>
</dbReference>
<dbReference type="SMART" id="SM00267">
    <property type="entry name" value="GGDEF"/>
    <property type="match status" value="1"/>
</dbReference>
<protein>
    <recommendedName>
        <fullName evidence="6">Diguanylate cyclase/phosphodiesterase</fullName>
    </recommendedName>
</protein>
<name>A0ABP7P189_9GAMM</name>
<feature type="transmembrane region" description="Helical" evidence="1">
    <location>
        <begin position="291"/>
        <end position="313"/>
    </location>
</feature>
<keyword evidence="1" id="KW-1133">Transmembrane helix</keyword>
<dbReference type="InterPro" id="IPR001633">
    <property type="entry name" value="EAL_dom"/>
</dbReference>
<feature type="transmembrane region" description="Helical" evidence="1">
    <location>
        <begin position="199"/>
        <end position="216"/>
    </location>
</feature>
<feature type="transmembrane region" description="Helical" evidence="1">
    <location>
        <begin position="175"/>
        <end position="194"/>
    </location>
</feature>
<accession>A0ABP7P189</accession>
<dbReference type="SUPFAM" id="SSF55073">
    <property type="entry name" value="Nucleotide cyclase"/>
    <property type="match status" value="1"/>
</dbReference>
<dbReference type="Gene3D" id="3.30.70.270">
    <property type="match status" value="1"/>
</dbReference>
<dbReference type="InterPro" id="IPR011622">
    <property type="entry name" value="7TMR_DISM_rcpt_extracell_dom2"/>
</dbReference>
<proteinExistence type="predicted"/>
<dbReference type="Gene3D" id="2.60.40.2380">
    <property type="match status" value="1"/>
</dbReference>